<reference evidence="2" key="1">
    <citation type="journal article" date="2023" name="Plant Biotechnol. J.">
        <title>Chromosome-level wild Hevea brasiliensis genome provides new tools for genomic-assisted breeding and valuable loci to elevate rubber yield.</title>
        <authorList>
            <person name="Cheng H."/>
            <person name="Song X."/>
            <person name="Hu Y."/>
            <person name="Wu T."/>
            <person name="Yang Q."/>
            <person name="An Z."/>
            <person name="Feng S."/>
            <person name="Deng Z."/>
            <person name="Wu W."/>
            <person name="Zeng X."/>
            <person name="Tu M."/>
            <person name="Wang X."/>
            <person name="Huang H."/>
        </authorList>
    </citation>
    <scope>NUCLEOTIDE SEQUENCE</scope>
    <source>
        <strain evidence="2">MT/VB/25A 57/8</strain>
    </source>
</reference>
<dbReference type="EMBL" id="JARPOI010000007">
    <property type="protein sequence ID" value="KAJ9177014.1"/>
    <property type="molecule type" value="Genomic_DNA"/>
</dbReference>
<evidence type="ECO:0000313" key="2">
    <source>
        <dbReference type="EMBL" id="KAJ9177014.1"/>
    </source>
</evidence>
<organism evidence="2 3">
    <name type="scientific">Hevea brasiliensis</name>
    <name type="common">Para rubber tree</name>
    <name type="synonym">Siphonia brasiliensis</name>
    <dbReference type="NCBI Taxonomy" id="3981"/>
    <lineage>
        <taxon>Eukaryota</taxon>
        <taxon>Viridiplantae</taxon>
        <taxon>Streptophyta</taxon>
        <taxon>Embryophyta</taxon>
        <taxon>Tracheophyta</taxon>
        <taxon>Spermatophyta</taxon>
        <taxon>Magnoliopsida</taxon>
        <taxon>eudicotyledons</taxon>
        <taxon>Gunneridae</taxon>
        <taxon>Pentapetalae</taxon>
        <taxon>rosids</taxon>
        <taxon>fabids</taxon>
        <taxon>Malpighiales</taxon>
        <taxon>Euphorbiaceae</taxon>
        <taxon>Crotonoideae</taxon>
        <taxon>Micrandreae</taxon>
        <taxon>Hevea</taxon>
    </lineage>
</organism>
<gene>
    <name evidence="2" type="ORF">P3X46_012270</name>
</gene>
<keyword evidence="3" id="KW-1185">Reference proteome</keyword>
<evidence type="ECO:0000256" key="1">
    <source>
        <dbReference type="SAM" id="MobiDB-lite"/>
    </source>
</evidence>
<protein>
    <submittedName>
        <fullName evidence="2">Uncharacterized protein</fullName>
    </submittedName>
</protein>
<dbReference type="Proteomes" id="UP001174677">
    <property type="component" value="Chromosome 7"/>
</dbReference>
<evidence type="ECO:0000313" key="3">
    <source>
        <dbReference type="Proteomes" id="UP001174677"/>
    </source>
</evidence>
<name>A0ABQ9M9S5_HEVBR</name>
<comment type="caution">
    <text evidence="2">The sequence shown here is derived from an EMBL/GenBank/DDBJ whole genome shotgun (WGS) entry which is preliminary data.</text>
</comment>
<proteinExistence type="predicted"/>
<feature type="region of interest" description="Disordered" evidence="1">
    <location>
        <begin position="1"/>
        <end position="39"/>
    </location>
</feature>
<sequence length="101" mass="10740">MEGGDHSEEQSVEAEVQGEAPALQNVSGSATPAPAPAPQFPAQFVQQMAAFFQQMAGNVPPQVQMPVPAAQPQPSARQYEKLMKFGATEFKGTVDPLEAEQ</sequence>
<accession>A0ABQ9M9S5</accession>